<dbReference type="InterPro" id="IPR036397">
    <property type="entry name" value="RNaseH_sf"/>
</dbReference>
<dbReference type="Proteomes" id="UP000593573">
    <property type="component" value="Unassembled WGS sequence"/>
</dbReference>
<keyword evidence="3" id="KW-1185">Reference proteome</keyword>
<dbReference type="AlphaFoldDB" id="A0A7J8TZ03"/>
<dbReference type="PANTHER" id="PTHR47723:SF13">
    <property type="entry name" value="PUTATIVE-RELATED"/>
    <property type="match status" value="1"/>
</dbReference>
<dbReference type="EMBL" id="JABFAB010000003">
    <property type="protein sequence ID" value="MBA0643395.1"/>
    <property type="molecule type" value="Genomic_DNA"/>
</dbReference>
<reference evidence="2 3" key="1">
    <citation type="journal article" date="2019" name="Genome Biol. Evol.">
        <title>Insights into the evolution of the New World diploid cottons (Gossypium, subgenus Houzingenia) based on genome sequencing.</title>
        <authorList>
            <person name="Grover C.E."/>
            <person name="Arick M.A. 2nd"/>
            <person name="Thrash A."/>
            <person name="Conover J.L."/>
            <person name="Sanders W.S."/>
            <person name="Peterson D.G."/>
            <person name="Frelichowski J.E."/>
            <person name="Scheffler J.A."/>
            <person name="Scheffler B.E."/>
            <person name="Wendel J.F."/>
        </authorList>
    </citation>
    <scope>NUCLEOTIDE SEQUENCE [LARGE SCALE GENOMIC DNA]</scope>
    <source>
        <strain evidence="2">57</strain>
        <tissue evidence="2">Leaf</tissue>
    </source>
</reference>
<dbReference type="OrthoDB" id="995593at2759"/>
<dbReference type="SUPFAM" id="SSF53098">
    <property type="entry name" value="Ribonuclease H-like"/>
    <property type="match status" value="1"/>
</dbReference>
<dbReference type="InterPro" id="IPR002156">
    <property type="entry name" value="RNaseH_domain"/>
</dbReference>
<organism evidence="2 3">
    <name type="scientific">Gossypium klotzschianum</name>
    <dbReference type="NCBI Taxonomy" id="34286"/>
    <lineage>
        <taxon>Eukaryota</taxon>
        <taxon>Viridiplantae</taxon>
        <taxon>Streptophyta</taxon>
        <taxon>Embryophyta</taxon>
        <taxon>Tracheophyta</taxon>
        <taxon>Spermatophyta</taxon>
        <taxon>Magnoliopsida</taxon>
        <taxon>eudicotyledons</taxon>
        <taxon>Gunneridae</taxon>
        <taxon>Pentapetalae</taxon>
        <taxon>rosids</taxon>
        <taxon>malvids</taxon>
        <taxon>Malvales</taxon>
        <taxon>Malvaceae</taxon>
        <taxon>Malvoideae</taxon>
        <taxon>Gossypium</taxon>
    </lineage>
</organism>
<gene>
    <name evidence="2" type="ORF">Goklo_027692</name>
</gene>
<feature type="domain" description="RNase H type-1" evidence="1">
    <location>
        <begin position="29"/>
        <end position="118"/>
    </location>
</feature>
<dbReference type="PANTHER" id="PTHR47723">
    <property type="entry name" value="OS05G0353850 PROTEIN"/>
    <property type="match status" value="1"/>
</dbReference>
<dbReference type="GO" id="GO:0004523">
    <property type="term" value="F:RNA-DNA hybrid ribonuclease activity"/>
    <property type="evidence" value="ECO:0007669"/>
    <property type="project" value="InterPro"/>
</dbReference>
<dbReference type="GO" id="GO:0003676">
    <property type="term" value="F:nucleic acid binding"/>
    <property type="evidence" value="ECO:0007669"/>
    <property type="project" value="InterPro"/>
</dbReference>
<dbReference type="InterPro" id="IPR012337">
    <property type="entry name" value="RNaseH-like_sf"/>
</dbReference>
<dbReference type="Gene3D" id="3.30.420.10">
    <property type="entry name" value="Ribonuclease H-like superfamily/Ribonuclease H"/>
    <property type="match status" value="1"/>
</dbReference>
<sequence length="120" mass="14095">MMERLISVYTDNRESHKKWKRRVDYGIRRYLGKCSAFDAELWEILHGLALIHNEHYDGVLIQINSLEVVKAIQVSSFSNSNSTLIRRIHHLLLNVVSWDIQHFPRDCNKIVDCLAKMAFD</sequence>
<dbReference type="InterPro" id="IPR044730">
    <property type="entry name" value="RNase_H-like_dom_plant"/>
</dbReference>
<dbReference type="InterPro" id="IPR053151">
    <property type="entry name" value="RNase_H-like"/>
</dbReference>
<evidence type="ECO:0000313" key="2">
    <source>
        <dbReference type="EMBL" id="MBA0643395.1"/>
    </source>
</evidence>
<dbReference type="CDD" id="cd06222">
    <property type="entry name" value="RNase_H_like"/>
    <property type="match status" value="1"/>
</dbReference>
<evidence type="ECO:0000259" key="1">
    <source>
        <dbReference type="Pfam" id="PF13456"/>
    </source>
</evidence>
<comment type="caution">
    <text evidence="2">The sequence shown here is derived from an EMBL/GenBank/DDBJ whole genome shotgun (WGS) entry which is preliminary data.</text>
</comment>
<dbReference type="Pfam" id="PF13456">
    <property type="entry name" value="RVT_3"/>
    <property type="match status" value="1"/>
</dbReference>
<protein>
    <recommendedName>
        <fullName evidence="1">RNase H type-1 domain-containing protein</fullName>
    </recommendedName>
</protein>
<proteinExistence type="predicted"/>
<accession>A0A7J8TZ03</accession>
<feature type="non-terminal residue" evidence="2">
    <location>
        <position position="120"/>
    </location>
</feature>
<evidence type="ECO:0000313" key="3">
    <source>
        <dbReference type="Proteomes" id="UP000593573"/>
    </source>
</evidence>
<name>A0A7J8TZ03_9ROSI</name>